<accession>A0A072VH27</accession>
<evidence type="ECO:0000313" key="3">
    <source>
        <dbReference type="Proteomes" id="UP000002051"/>
    </source>
</evidence>
<dbReference type="AlphaFoldDB" id="A0A072VH27"/>
<organism evidence="1 3">
    <name type="scientific">Medicago truncatula</name>
    <name type="common">Barrel medic</name>
    <name type="synonym">Medicago tribuloides</name>
    <dbReference type="NCBI Taxonomy" id="3880"/>
    <lineage>
        <taxon>Eukaryota</taxon>
        <taxon>Viridiplantae</taxon>
        <taxon>Streptophyta</taxon>
        <taxon>Embryophyta</taxon>
        <taxon>Tracheophyta</taxon>
        <taxon>Spermatophyta</taxon>
        <taxon>Magnoliopsida</taxon>
        <taxon>eudicotyledons</taxon>
        <taxon>Gunneridae</taxon>
        <taxon>Pentapetalae</taxon>
        <taxon>rosids</taxon>
        <taxon>fabids</taxon>
        <taxon>Fabales</taxon>
        <taxon>Fabaceae</taxon>
        <taxon>Papilionoideae</taxon>
        <taxon>50 kb inversion clade</taxon>
        <taxon>NPAAA clade</taxon>
        <taxon>Hologalegina</taxon>
        <taxon>IRL clade</taxon>
        <taxon>Trifolieae</taxon>
        <taxon>Medicago</taxon>
    </lineage>
</organism>
<dbReference type="EMBL" id="CM001217">
    <property type="protein sequence ID" value="KEH40881.1"/>
    <property type="molecule type" value="Genomic_DNA"/>
</dbReference>
<dbReference type="HOGENOM" id="CLU_1828164_0_0_1"/>
<proteinExistence type="predicted"/>
<gene>
    <name evidence="1" type="ordered locus">MTR_1g036830</name>
</gene>
<reference evidence="1 3" key="2">
    <citation type="journal article" date="2014" name="BMC Genomics">
        <title>An improved genome release (version Mt4.0) for the model legume Medicago truncatula.</title>
        <authorList>
            <person name="Tang H."/>
            <person name="Krishnakumar V."/>
            <person name="Bidwell S."/>
            <person name="Rosen B."/>
            <person name="Chan A."/>
            <person name="Zhou S."/>
            <person name="Gentzbittel L."/>
            <person name="Childs K.L."/>
            <person name="Yandell M."/>
            <person name="Gundlach H."/>
            <person name="Mayer K.F."/>
            <person name="Schwartz D.C."/>
            <person name="Town C.D."/>
        </authorList>
    </citation>
    <scope>GENOME REANNOTATION</scope>
    <source>
        <strain evidence="1">A17</strain>
        <strain evidence="2 3">cv. Jemalong A17</strain>
    </source>
</reference>
<evidence type="ECO:0000313" key="1">
    <source>
        <dbReference type="EMBL" id="KEH40881.1"/>
    </source>
</evidence>
<reference evidence="2" key="3">
    <citation type="submission" date="2015-04" db="UniProtKB">
        <authorList>
            <consortium name="EnsemblPlants"/>
        </authorList>
    </citation>
    <scope>IDENTIFICATION</scope>
    <source>
        <strain evidence="2">cv. Jemalong A17</strain>
    </source>
</reference>
<sequence>MGSTLVSLSMATKLLTFEEKWAVLGRTKFFRNGNPINRHITSSIWHGMKHHIYLIFQKATWSIGNGENLHFWTDRWLARPILNSWHILEQLHSSLNMKDGRCSMNGELTSSLAYALLKGSGLNHPWWKGKGTWWLMKPEYG</sequence>
<reference evidence="1 3" key="1">
    <citation type="journal article" date="2011" name="Nature">
        <title>The Medicago genome provides insight into the evolution of rhizobial symbioses.</title>
        <authorList>
            <person name="Young N.D."/>
            <person name="Debelle F."/>
            <person name="Oldroyd G.E."/>
            <person name="Geurts R."/>
            <person name="Cannon S.B."/>
            <person name="Udvardi M.K."/>
            <person name="Benedito V.A."/>
            <person name="Mayer K.F."/>
            <person name="Gouzy J."/>
            <person name="Schoof H."/>
            <person name="Van de Peer Y."/>
            <person name="Proost S."/>
            <person name="Cook D.R."/>
            <person name="Meyers B.C."/>
            <person name="Spannagl M."/>
            <person name="Cheung F."/>
            <person name="De Mita S."/>
            <person name="Krishnakumar V."/>
            <person name="Gundlach H."/>
            <person name="Zhou S."/>
            <person name="Mudge J."/>
            <person name="Bharti A.K."/>
            <person name="Murray J.D."/>
            <person name="Naoumkina M.A."/>
            <person name="Rosen B."/>
            <person name="Silverstein K.A."/>
            <person name="Tang H."/>
            <person name="Rombauts S."/>
            <person name="Zhao P.X."/>
            <person name="Zhou P."/>
            <person name="Barbe V."/>
            <person name="Bardou P."/>
            <person name="Bechner M."/>
            <person name="Bellec A."/>
            <person name="Berger A."/>
            <person name="Berges H."/>
            <person name="Bidwell S."/>
            <person name="Bisseling T."/>
            <person name="Choisne N."/>
            <person name="Couloux A."/>
            <person name="Denny R."/>
            <person name="Deshpande S."/>
            <person name="Dai X."/>
            <person name="Doyle J.J."/>
            <person name="Dudez A.M."/>
            <person name="Farmer A.D."/>
            <person name="Fouteau S."/>
            <person name="Franken C."/>
            <person name="Gibelin C."/>
            <person name="Gish J."/>
            <person name="Goldstein S."/>
            <person name="Gonzalez A.J."/>
            <person name="Green P.J."/>
            <person name="Hallab A."/>
            <person name="Hartog M."/>
            <person name="Hua A."/>
            <person name="Humphray S.J."/>
            <person name="Jeong D.H."/>
            <person name="Jing Y."/>
            <person name="Jocker A."/>
            <person name="Kenton S.M."/>
            <person name="Kim D.J."/>
            <person name="Klee K."/>
            <person name="Lai H."/>
            <person name="Lang C."/>
            <person name="Lin S."/>
            <person name="Macmil S.L."/>
            <person name="Magdelenat G."/>
            <person name="Matthews L."/>
            <person name="McCorrison J."/>
            <person name="Monaghan E.L."/>
            <person name="Mun J.H."/>
            <person name="Najar F.Z."/>
            <person name="Nicholson C."/>
            <person name="Noirot C."/>
            <person name="O'Bleness M."/>
            <person name="Paule C.R."/>
            <person name="Poulain J."/>
            <person name="Prion F."/>
            <person name="Qin B."/>
            <person name="Qu C."/>
            <person name="Retzel E.F."/>
            <person name="Riddle C."/>
            <person name="Sallet E."/>
            <person name="Samain S."/>
            <person name="Samson N."/>
            <person name="Sanders I."/>
            <person name="Saurat O."/>
            <person name="Scarpelli C."/>
            <person name="Schiex T."/>
            <person name="Segurens B."/>
            <person name="Severin A.J."/>
            <person name="Sherrier D.J."/>
            <person name="Shi R."/>
            <person name="Sims S."/>
            <person name="Singer S.R."/>
            <person name="Sinharoy S."/>
            <person name="Sterck L."/>
            <person name="Viollet A."/>
            <person name="Wang B.B."/>
            <person name="Wang K."/>
            <person name="Wang M."/>
            <person name="Wang X."/>
            <person name="Warfsmann J."/>
            <person name="Weissenbach J."/>
            <person name="White D.D."/>
            <person name="White J.D."/>
            <person name="Wiley G.B."/>
            <person name="Wincker P."/>
            <person name="Xing Y."/>
            <person name="Yang L."/>
            <person name="Yao Z."/>
            <person name="Ying F."/>
            <person name="Zhai J."/>
            <person name="Zhou L."/>
            <person name="Zuber A."/>
            <person name="Denarie J."/>
            <person name="Dixon R.A."/>
            <person name="May G.D."/>
            <person name="Schwartz D.C."/>
            <person name="Rogers J."/>
            <person name="Quetier F."/>
            <person name="Town C.D."/>
            <person name="Roe B.A."/>
        </authorList>
    </citation>
    <scope>NUCLEOTIDE SEQUENCE [LARGE SCALE GENOMIC DNA]</scope>
    <source>
        <strain evidence="1">A17</strain>
        <strain evidence="2 3">cv. Jemalong A17</strain>
    </source>
</reference>
<name>A0A072VH27_MEDTR</name>
<evidence type="ECO:0000313" key="2">
    <source>
        <dbReference type="EnsemblPlants" id="KEH40881"/>
    </source>
</evidence>
<dbReference type="EnsemblPlants" id="KEH40881">
    <property type="protein sequence ID" value="KEH40881"/>
    <property type="gene ID" value="MTR_1g036830"/>
</dbReference>
<keyword evidence="3" id="KW-1185">Reference proteome</keyword>
<protein>
    <submittedName>
        <fullName evidence="1 2">Uncharacterized protein</fullName>
    </submittedName>
</protein>
<dbReference type="Proteomes" id="UP000002051">
    <property type="component" value="Unassembled WGS sequence"/>
</dbReference>